<dbReference type="NCBIfam" id="TIGR01764">
    <property type="entry name" value="excise"/>
    <property type="match status" value="1"/>
</dbReference>
<dbReference type="GO" id="GO:0003677">
    <property type="term" value="F:DNA binding"/>
    <property type="evidence" value="ECO:0007669"/>
    <property type="project" value="InterPro"/>
</dbReference>
<evidence type="ECO:0000313" key="2">
    <source>
        <dbReference type="EMBL" id="KKR04108.1"/>
    </source>
</evidence>
<dbReference type="Pfam" id="PF12728">
    <property type="entry name" value="HTH_17"/>
    <property type="match status" value="1"/>
</dbReference>
<dbReference type="EMBL" id="LBWG01000012">
    <property type="protein sequence ID" value="KKR04108.1"/>
    <property type="molecule type" value="Genomic_DNA"/>
</dbReference>
<dbReference type="Proteomes" id="UP000033935">
    <property type="component" value="Unassembled WGS sequence"/>
</dbReference>
<gene>
    <name evidence="2" type="ORF">UT30_C0012G0019</name>
</gene>
<protein>
    <submittedName>
        <fullName evidence="2">Binding domain protein, excisionase family protein</fullName>
    </submittedName>
</protein>
<proteinExistence type="predicted"/>
<name>A0A0G0MLX7_9BACT</name>
<feature type="domain" description="Helix-turn-helix" evidence="1">
    <location>
        <begin position="14"/>
        <end position="63"/>
    </location>
</feature>
<reference evidence="2 3" key="1">
    <citation type="journal article" date="2015" name="Nature">
        <title>rRNA introns, odd ribosomes, and small enigmatic genomes across a large radiation of phyla.</title>
        <authorList>
            <person name="Brown C.T."/>
            <person name="Hug L.A."/>
            <person name="Thomas B.C."/>
            <person name="Sharon I."/>
            <person name="Castelle C.J."/>
            <person name="Singh A."/>
            <person name="Wilkins M.J."/>
            <person name="Williams K.H."/>
            <person name="Banfield J.F."/>
        </authorList>
    </citation>
    <scope>NUCLEOTIDE SEQUENCE [LARGE SCALE GENOMIC DNA]</scope>
</reference>
<evidence type="ECO:0000313" key="3">
    <source>
        <dbReference type="Proteomes" id="UP000033935"/>
    </source>
</evidence>
<dbReference type="InterPro" id="IPR041657">
    <property type="entry name" value="HTH_17"/>
</dbReference>
<organism evidence="2 3">
    <name type="scientific">Candidatus Uhrbacteria bacterium GW2011_GWF2_39_13</name>
    <dbReference type="NCBI Taxonomy" id="1618995"/>
    <lineage>
        <taxon>Bacteria</taxon>
        <taxon>Candidatus Uhriibacteriota</taxon>
    </lineage>
</organism>
<dbReference type="AlphaFoldDB" id="A0A0G0MLX7"/>
<comment type="caution">
    <text evidence="2">The sequence shown here is derived from an EMBL/GenBank/DDBJ whole genome shotgun (WGS) entry which is preliminary data.</text>
</comment>
<dbReference type="InterPro" id="IPR010093">
    <property type="entry name" value="SinI_DNA-bd"/>
</dbReference>
<evidence type="ECO:0000259" key="1">
    <source>
        <dbReference type="Pfam" id="PF12728"/>
    </source>
</evidence>
<accession>A0A0G0MLX7</accession>
<sequence length="78" mass="9031">MNASDTTQLKINELMTVKEVANFLKVTPNSVYRMIEKRLVRFYKIRSGLRFMKTDVESYLNSCCVEAINENDYGGTKN</sequence>